<accession>A0A4Q1BFF8</accession>
<feature type="transmembrane region" description="Helical" evidence="2">
    <location>
        <begin position="463"/>
        <end position="483"/>
    </location>
</feature>
<name>A0A4Q1BFF8_TREME</name>
<gene>
    <name evidence="3" type="ORF">M231_07709</name>
</gene>
<comment type="caution">
    <text evidence="3">The sequence shown here is derived from an EMBL/GenBank/DDBJ whole genome shotgun (WGS) entry which is preliminary data.</text>
</comment>
<keyword evidence="2" id="KW-0812">Transmembrane</keyword>
<dbReference type="Proteomes" id="UP000289152">
    <property type="component" value="Unassembled WGS sequence"/>
</dbReference>
<proteinExistence type="predicted"/>
<keyword evidence="4" id="KW-1185">Reference proteome</keyword>
<dbReference type="InterPro" id="IPR046733">
    <property type="entry name" value="DUF6625"/>
</dbReference>
<dbReference type="InParanoid" id="A0A4Q1BFF8"/>
<keyword evidence="2" id="KW-0472">Membrane</keyword>
<evidence type="ECO:0000256" key="1">
    <source>
        <dbReference type="SAM" id="MobiDB-lite"/>
    </source>
</evidence>
<feature type="compositionally biased region" description="Low complexity" evidence="1">
    <location>
        <begin position="336"/>
        <end position="352"/>
    </location>
</feature>
<evidence type="ECO:0000313" key="3">
    <source>
        <dbReference type="EMBL" id="RXK35031.1"/>
    </source>
</evidence>
<dbReference type="AlphaFoldDB" id="A0A4Q1BFF8"/>
<dbReference type="OrthoDB" id="2588202at2759"/>
<feature type="region of interest" description="Disordered" evidence="1">
    <location>
        <begin position="336"/>
        <end position="359"/>
    </location>
</feature>
<reference evidence="3 4" key="1">
    <citation type="submission" date="2016-06" db="EMBL/GenBank/DDBJ databases">
        <title>Evolution of pathogenesis and genome organization in the Tremellales.</title>
        <authorList>
            <person name="Cuomo C."/>
            <person name="Litvintseva A."/>
            <person name="Heitman J."/>
            <person name="Chen Y."/>
            <person name="Sun S."/>
            <person name="Springer D."/>
            <person name="Dromer F."/>
            <person name="Young S."/>
            <person name="Zeng Q."/>
            <person name="Chapman S."/>
            <person name="Gujja S."/>
            <person name="Saif S."/>
            <person name="Birren B."/>
        </authorList>
    </citation>
    <scope>NUCLEOTIDE SEQUENCE [LARGE SCALE GENOMIC DNA]</scope>
    <source>
        <strain evidence="3 4">ATCC 28783</strain>
    </source>
</reference>
<dbReference type="EMBL" id="SDIL01000163">
    <property type="protein sequence ID" value="RXK35031.1"/>
    <property type="molecule type" value="Genomic_DNA"/>
</dbReference>
<dbReference type="VEuPathDB" id="FungiDB:TREMEDRAFT_64113"/>
<evidence type="ECO:0000256" key="2">
    <source>
        <dbReference type="SAM" id="Phobius"/>
    </source>
</evidence>
<evidence type="ECO:0000313" key="4">
    <source>
        <dbReference type="Proteomes" id="UP000289152"/>
    </source>
</evidence>
<organism evidence="3 4">
    <name type="scientific">Tremella mesenterica</name>
    <name type="common">Jelly fungus</name>
    <dbReference type="NCBI Taxonomy" id="5217"/>
    <lineage>
        <taxon>Eukaryota</taxon>
        <taxon>Fungi</taxon>
        <taxon>Dikarya</taxon>
        <taxon>Basidiomycota</taxon>
        <taxon>Agaricomycotina</taxon>
        <taxon>Tremellomycetes</taxon>
        <taxon>Tremellales</taxon>
        <taxon>Tremellaceae</taxon>
        <taxon>Tremella</taxon>
    </lineage>
</organism>
<protein>
    <submittedName>
        <fullName evidence="3">Uncharacterized protein</fullName>
    </submittedName>
</protein>
<sequence>MKPFRARKRFFFLILAACLTLLWRFSIRPHLITPSIEQDQSTLPLITLIVVFKGVNLPPTLPYFFDSLRYQNRVELVFVQRDGCSDLKKLGAPSNLKHVCLSEKAFWLTHVDYFCRHWGGCTHHRRKTMLEDMRYLGSMPMPQAVYPILRGWVFQKYISPSTVWWGFCDVDIFLGDFARTFPYDLSEEYEILIPTDQLGPGPQLIFMRGHMTFLKNSKEVEGKMMEYGYFKSYEKWNDMGKPDSCNEESEYSHFVLSHPTLNVLSFEAMARHQPVKLFSPSGVYTLPPSYRPSHGIPPTLPRELLVSMFTPSTTSPFIDLDGSSSSFQSEDSFSSLESDISDSTSLSDTSQDIGREFPRSTKKGINGLHQFTSLGVERKVDLIQSTKPPNRGIWFTEKNVNWYTSSSDKGRWRRYFIKRGLEYSERLEPIQIIYKHGGRGMEGMEEWLYVHWQEDKRKVGSFFSSYTSNSFLAFCLLLATFLVSEL</sequence>
<keyword evidence="2" id="KW-1133">Transmembrane helix</keyword>
<dbReference type="Pfam" id="PF20330">
    <property type="entry name" value="DUF6625"/>
    <property type="match status" value="1"/>
</dbReference>